<evidence type="ECO:0000313" key="2">
    <source>
        <dbReference type="Proteomes" id="UP000316095"/>
    </source>
</evidence>
<protein>
    <recommendedName>
        <fullName evidence="3">Response regulatory domain-containing protein</fullName>
    </recommendedName>
</protein>
<dbReference type="RefSeq" id="WP_146504009.1">
    <property type="nucleotide sequence ID" value="NZ_SJPG01000001.1"/>
</dbReference>
<comment type="caution">
    <text evidence="1">The sequence shown here is derived from an EMBL/GenBank/DDBJ whole genome shotgun (WGS) entry which is preliminary data.</text>
</comment>
<gene>
    <name evidence="1" type="ORF">Pan54_28560</name>
</gene>
<proteinExistence type="predicted"/>
<dbReference type="Proteomes" id="UP000316095">
    <property type="component" value="Unassembled WGS sequence"/>
</dbReference>
<dbReference type="EMBL" id="SJPG01000001">
    <property type="protein sequence ID" value="TWT62117.1"/>
    <property type="molecule type" value="Genomic_DNA"/>
</dbReference>
<reference evidence="1 2" key="1">
    <citation type="submission" date="2019-02" db="EMBL/GenBank/DDBJ databases">
        <title>Deep-cultivation of Planctomycetes and their phenomic and genomic characterization uncovers novel biology.</title>
        <authorList>
            <person name="Wiegand S."/>
            <person name="Jogler M."/>
            <person name="Boedeker C."/>
            <person name="Pinto D."/>
            <person name="Vollmers J."/>
            <person name="Rivas-Marin E."/>
            <person name="Kohn T."/>
            <person name="Peeters S.H."/>
            <person name="Heuer A."/>
            <person name="Rast P."/>
            <person name="Oberbeckmann S."/>
            <person name="Bunk B."/>
            <person name="Jeske O."/>
            <person name="Meyerdierks A."/>
            <person name="Storesund J.E."/>
            <person name="Kallscheuer N."/>
            <person name="Luecker S."/>
            <person name="Lage O.M."/>
            <person name="Pohl T."/>
            <person name="Merkel B.J."/>
            <person name="Hornburger P."/>
            <person name="Mueller R.-W."/>
            <person name="Bruemmer F."/>
            <person name="Labrenz M."/>
            <person name="Spormann A.M."/>
            <person name="Op Den Camp H."/>
            <person name="Overmann J."/>
            <person name="Amann R."/>
            <person name="Jetten M.S.M."/>
            <person name="Mascher T."/>
            <person name="Medema M.H."/>
            <person name="Devos D.P."/>
            <person name="Kaster A.-K."/>
            <person name="Ovreas L."/>
            <person name="Rohde M."/>
            <person name="Galperin M.Y."/>
            <person name="Jogler C."/>
        </authorList>
    </citation>
    <scope>NUCLEOTIDE SEQUENCE [LARGE SCALE GENOMIC DNA]</scope>
    <source>
        <strain evidence="1 2">Pan54</strain>
    </source>
</reference>
<evidence type="ECO:0008006" key="3">
    <source>
        <dbReference type="Google" id="ProtNLM"/>
    </source>
</evidence>
<dbReference type="Gene3D" id="3.40.50.2300">
    <property type="match status" value="1"/>
</dbReference>
<evidence type="ECO:0000313" key="1">
    <source>
        <dbReference type="EMBL" id="TWT62117.1"/>
    </source>
</evidence>
<organism evidence="1 2">
    <name type="scientific">Rubinisphaera italica</name>
    <dbReference type="NCBI Taxonomy" id="2527969"/>
    <lineage>
        <taxon>Bacteria</taxon>
        <taxon>Pseudomonadati</taxon>
        <taxon>Planctomycetota</taxon>
        <taxon>Planctomycetia</taxon>
        <taxon>Planctomycetales</taxon>
        <taxon>Planctomycetaceae</taxon>
        <taxon>Rubinisphaera</taxon>
    </lineage>
</organism>
<sequence>MTDDQPTSPEGLLSSSDFFFTTRIVDTAAALSKSVHVATDITAIHKKLEHRQIGLWIIDLDSAESMLGEVAELTAQYPDLQVIAFGSHVEVTRLKQARQAGCHLVVPRSKMTTDLVEYLTENLNGG</sequence>
<accession>A0A5C5XGD9</accession>
<dbReference type="AlphaFoldDB" id="A0A5C5XGD9"/>
<keyword evidence="2" id="KW-1185">Reference proteome</keyword>
<dbReference type="OrthoDB" id="291953at2"/>
<name>A0A5C5XGD9_9PLAN</name>